<evidence type="ECO:0000313" key="2">
    <source>
        <dbReference type="EMBL" id="MSU08234.1"/>
    </source>
</evidence>
<evidence type="ECO:0000256" key="1">
    <source>
        <dbReference type="SAM" id="Phobius"/>
    </source>
</evidence>
<comment type="caution">
    <text evidence="2">The sequence shown here is derived from an EMBL/GenBank/DDBJ whole genome shotgun (WGS) entry which is preliminary data.</text>
</comment>
<dbReference type="AlphaFoldDB" id="A0A6I2UF94"/>
<dbReference type="GeneID" id="96778150"/>
<reference evidence="2 3" key="1">
    <citation type="submission" date="2019-08" db="EMBL/GenBank/DDBJ databases">
        <title>In-depth cultivation of the pig gut microbiome towards novel bacterial diversity and tailored functional studies.</title>
        <authorList>
            <person name="Wylensek D."/>
            <person name="Hitch T.C.A."/>
            <person name="Clavel T."/>
        </authorList>
    </citation>
    <scope>NUCLEOTIDE SEQUENCE [LARGE SCALE GENOMIC DNA]</scope>
    <source>
        <strain evidence="2 3">WCA-693-APC-5D-A</strain>
    </source>
</reference>
<proteinExistence type="predicted"/>
<gene>
    <name evidence="2" type="ORF">FYJ84_04425</name>
</gene>
<dbReference type="Proteomes" id="UP000433181">
    <property type="component" value="Unassembled WGS sequence"/>
</dbReference>
<sequence>MDKAWIKYGIVIVILCAVGWFLWHREPATVMPQEQTTDVNTVQNRLEVNKQNAKEIVTQVKEIHTYTKEPVATYIETSPEPEKAVEKKLEKKDVTLPPEALKDTDKTVVTTDGTKVDVYKINTYRNWEFGVGLGRHGNESYVPISLQRNYDRVHSITVEAHVNEQGIRGGEVQWKVHF</sequence>
<keyword evidence="1" id="KW-0812">Transmembrane</keyword>
<dbReference type="EMBL" id="VUNR01000005">
    <property type="protein sequence ID" value="MSU08234.1"/>
    <property type="molecule type" value="Genomic_DNA"/>
</dbReference>
<keyword evidence="3" id="KW-1185">Reference proteome</keyword>
<dbReference type="RefSeq" id="WP_154406393.1">
    <property type="nucleotide sequence ID" value="NZ_VUNR01000005.1"/>
</dbReference>
<evidence type="ECO:0000313" key="3">
    <source>
        <dbReference type="Proteomes" id="UP000433181"/>
    </source>
</evidence>
<name>A0A6I2UF94_9FIRM</name>
<organism evidence="2 3">
    <name type="scientific">Anaerovibrio slackiae</name>
    <dbReference type="NCBI Taxonomy" id="2652309"/>
    <lineage>
        <taxon>Bacteria</taxon>
        <taxon>Bacillati</taxon>
        <taxon>Bacillota</taxon>
        <taxon>Negativicutes</taxon>
        <taxon>Selenomonadales</taxon>
        <taxon>Selenomonadaceae</taxon>
        <taxon>Anaerovibrio</taxon>
    </lineage>
</organism>
<protein>
    <submittedName>
        <fullName evidence="2">Uncharacterized protein</fullName>
    </submittedName>
</protein>
<accession>A0A6I2UF94</accession>
<keyword evidence="1" id="KW-0472">Membrane</keyword>
<keyword evidence="1" id="KW-1133">Transmembrane helix</keyword>
<feature type="transmembrane region" description="Helical" evidence="1">
    <location>
        <begin position="6"/>
        <end position="23"/>
    </location>
</feature>